<dbReference type="GO" id="GO:0016020">
    <property type="term" value="C:membrane"/>
    <property type="evidence" value="ECO:0007669"/>
    <property type="project" value="UniProtKB-SubCell"/>
</dbReference>
<evidence type="ECO:0000256" key="1">
    <source>
        <dbReference type="ARBA" id="ARBA00004141"/>
    </source>
</evidence>
<dbReference type="GO" id="GO:0004252">
    <property type="term" value="F:serine-type endopeptidase activity"/>
    <property type="evidence" value="ECO:0007669"/>
    <property type="project" value="InterPro"/>
</dbReference>
<keyword evidence="4 5" id="KW-0472">Membrane</keyword>
<dbReference type="SUPFAM" id="SSF144091">
    <property type="entry name" value="Rhomboid-like"/>
    <property type="match status" value="1"/>
</dbReference>
<dbReference type="RefSeq" id="WP_183352252.1">
    <property type="nucleotide sequence ID" value="NZ_JACHEO010000026.1"/>
</dbReference>
<reference evidence="7 8" key="1">
    <citation type="submission" date="2020-08" db="EMBL/GenBank/DDBJ databases">
        <title>Genomic Encyclopedia of Type Strains, Phase IV (KMG-IV): sequencing the most valuable type-strain genomes for metagenomic binning, comparative biology and taxonomic classification.</title>
        <authorList>
            <person name="Goeker M."/>
        </authorList>
    </citation>
    <scope>NUCLEOTIDE SEQUENCE [LARGE SCALE GENOMIC DNA]</scope>
    <source>
        <strain evidence="7 8">DSM 28570</strain>
    </source>
</reference>
<evidence type="ECO:0000256" key="5">
    <source>
        <dbReference type="SAM" id="Phobius"/>
    </source>
</evidence>
<organism evidence="7 8">
    <name type="scientific">Desulfoprunum benzoelyticum</name>
    <dbReference type="NCBI Taxonomy" id="1506996"/>
    <lineage>
        <taxon>Bacteria</taxon>
        <taxon>Pseudomonadati</taxon>
        <taxon>Thermodesulfobacteriota</taxon>
        <taxon>Desulfobulbia</taxon>
        <taxon>Desulfobulbales</taxon>
        <taxon>Desulfobulbaceae</taxon>
        <taxon>Desulfoprunum</taxon>
    </lineage>
</organism>
<evidence type="ECO:0000256" key="4">
    <source>
        <dbReference type="ARBA" id="ARBA00023136"/>
    </source>
</evidence>
<evidence type="ECO:0000313" key="8">
    <source>
        <dbReference type="Proteomes" id="UP000539642"/>
    </source>
</evidence>
<keyword evidence="2 5" id="KW-0812">Transmembrane</keyword>
<protein>
    <submittedName>
        <fullName evidence="7">Membrane associated rhomboid family serine protease</fullName>
    </submittedName>
</protein>
<dbReference type="AlphaFoldDB" id="A0A840V6D1"/>
<dbReference type="InterPro" id="IPR022764">
    <property type="entry name" value="Peptidase_S54_rhomboid_dom"/>
</dbReference>
<comment type="caution">
    <text evidence="7">The sequence shown here is derived from an EMBL/GenBank/DDBJ whole genome shotgun (WGS) entry which is preliminary data.</text>
</comment>
<dbReference type="InterPro" id="IPR050925">
    <property type="entry name" value="Rhomboid_protease_S54"/>
</dbReference>
<feature type="transmembrane region" description="Helical" evidence="5">
    <location>
        <begin position="275"/>
        <end position="293"/>
    </location>
</feature>
<feature type="transmembrane region" description="Helical" evidence="5">
    <location>
        <begin position="192"/>
        <end position="211"/>
    </location>
</feature>
<dbReference type="Proteomes" id="UP000539642">
    <property type="component" value="Unassembled WGS sequence"/>
</dbReference>
<dbReference type="GO" id="GO:0006508">
    <property type="term" value="P:proteolysis"/>
    <property type="evidence" value="ECO:0007669"/>
    <property type="project" value="UniProtKB-KW"/>
</dbReference>
<feature type="transmembrane region" description="Helical" evidence="5">
    <location>
        <begin position="167"/>
        <end position="186"/>
    </location>
</feature>
<keyword evidence="7" id="KW-0378">Hydrolase</keyword>
<keyword evidence="7" id="KW-0645">Protease</keyword>
<dbReference type="PANTHER" id="PTHR43731">
    <property type="entry name" value="RHOMBOID PROTEASE"/>
    <property type="match status" value="1"/>
</dbReference>
<dbReference type="Pfam" id="PF01694">
    <property type="entry name" value="Rhomboid"/>
    <property type="match status" value="1"/>
</dbReference>
<evidence type="ECO:0000313" key="7">
    <source>
        <dbReference type="EMBL" id="MBB5349460.1"/>
    </source>
</evidence>
<proteinExistence type="predicted"/>
<evidence type="ECO:0000256" key="3">
    <source>
        <dbReference type="ARBA" id="ARBA00022989"/>
    </source>
</evidence>
<feature type="transmembrane region" description="Helical" evidence="5">
    <location>
        <begin position="84"/>
        <end position="101"/>
    </location>
</feature>
<dbReference type="EMBL" id="JACHEO010000026">
    <property type="protein sequence ID" value="MBB5349460.1"/>
    <property type="molecule type" value="Genomic_DNA"/>
</dbReference>
<accession>A0A840V6D1</accession>
<dbReference type="Gene3D" id="1.20.1540.10">
    <property type="entry name" value="Rhomboid-like"/>
    <property type="match status" value="1"/>
</dbReference>
<keyword evidence="8" id="KW-1185">Reference proteome</keyword>
<keyword evidence="3 5" id="KW-1133">Transmembrane helix</keyword>
<feature type="transmembrane region" description="Helical" evidence="5">
    <location>
        <begin position="223"/>
        <end position="240"/>
    </location>
</feature>
<evidence type="ECO:0000259" key="6">
    <source>
        <dbReference type="Pfam" id="PF01694"/>
    </source>
</evidence>
<feature type="transmembrane region" description="Helical" evidence="5">
    <location>
        <begin position="246"/>
        <end position="263"/>
    </location>
</feature>
<dbReference type="InterPro" id="IPR035952">
    <property type="entry name" value="Rhomboid-like_sf"/>
</dbReference>
<feature type="domain" description="Peptidase S54 rhomboid" evidence="6">
    <location>
        <begin position="127"/>
        <end position="264"/>
    </location>
</feature>
<evidence type="ECO:0000256" key="2">
    <source>
        <dbReference type="ARBA" id="ARBA00022692"/>
    </source>
</evidence>
<comment type="subcellular location">
    <subcellularLocation>
        <location evidence="1">Membrane</location>
        <topology evidence="1">Multi-pass membrane protein</topology>
    </subcellularLocation>
</comment>
<sequence length="298" mass="32394">MDGRMGESLVLVHTTDDPEETRDCSLVLSAADIPHTITSPSQSSWGIAVAAESADQALSELTAYAEENRDWPPRTLEQDRFRPSFHLLSPFIIGCLVLLYLETGQWRHDSPWFTAGAGDSTAILADGQYFRLVTALTLHADTLHLLSNCVLGVFLLHYLFQFLGNGIGLAALLTAASLANLINVVAHGRDHHFVGFSTAIFAVIGMLSSLNFRRHSAIGRTRWLMPLMAGLAMLAMVGSEGERTDLGAHFFGLVIGLIAGYLFGTKPVLALRPSFWLQTILTGASLAVFLIAWKMALS</sequence>
<name>A0A840V6D1_9BACT</name>
<gene>
    <name evidence="7" type="ORF">HNQ81_003214</name>
</gene>
<dbReference type="PANTHER" id="PTHR43731:SF26">
    <property type="entry name" value="RHOMBOID-LIKE PROTEIN 10, CHLOROPLASTIC"/>
    <property type="match status" value="1"/>
</dbReference>